<dbReference type="AlphaFoldDB" id="A0AAN6LQQ5"/>
<sequence>MKTTLASAVAFLAATAQASLVFMVSTEPNNKGITHSWVTDRWVCHELTEAGLYKNLSYAYVSSGLANGCFLYEDAGCNGTNSYIEKYKGDICCPGGVNLTDVGFDKKAASWACY</sequence>
<keyword evidence="3" id="KW-1185">Reference proteome</keyword>
<organism evidence="2 3">
    <name type="scientific">Pseudopithomyces chartarum</name>
    <dbReference type="NCBI Taxonomy" id="1892770"/>
    <lineage>
        <taxon>Eukaryota</taxon>
        <taxon>Fungi</taxon>
        <taxon>Dikarya</taxon>
        <taxon>Ascomycota</taxon>
        <taxon>Pezizomycotina</taxon>
        <taxon>Dothideomycetes</taxon>
        <taxon>Pleosporomycetidae</taxon>
        <taxon>Pleosporales</taxon>
        <taxon>Massarineae</taxon>
        <taxon>Didymosphaeriaceae</taxon>
        <taxon>Pseudopithomyces</taxon>
    </lineage>
</organism>
<dbReference type="Proteomes" id="UP001280581">
    <property type="component" value="Unassembled WGS sequence"/>
</dbReference>
<dbReference type="EMBL" id="WVTA01000015">
    <property type="protein sequence ID" value="KAK3201686.1"/>
    <property type="molecule type" value="Genomic_DNA"/>
</dbReference>
<comment type="caution">
    <text evidence="2">The sequence shown here is derived from an EMBL/GenBank/DDBJ whole genome shotgun (WGS) entry which is preliminary data.</text>
</comment>
<feature type="signal peptide" evidence="1">
    <location>
        <begin position="1"/>
        <end position="18"/>
    </location>
</feature>
<protein>
    <recommendedName>
        <fullName evidence="4">Small secreted protein</fullName>
    </recommendedName>
</protein>
<evidence type="ECO:0000313" key="3">
    <source>
        <dbReference type="Proteomes" id="UP001280581"/>
    </source>
</evidence>
<feature type="chain" id="PRO_5043045081" description="Small secreted protein" evidence="1">
    <location>
        <begin position="19"/>
        <end position="114"/>
    </location>
</feature>
<proteinExistence type="predicted"/>
<gene>
    <name evidence="2" type="ORF">GRF29_164g286307</name>
</gene>
<name>A0AAN6LQQ5_9PLEO</name>
<evidence type="ECO:0000313" key="2">
    <source>
        <dbReference type="EMBL" id="KAK3201686.1"/>
    </source>
</evidence>
<evidence type="ECO:0000256" key="1">
    <source>
        <dbReference type="SAM" id="SignalP"/>
    </source>
</evidence>
<keyword evidence="1" id="KW-0732">Signal</keyword>
<evidence type="ECO:0008006" key="4">
    <source>
        <dbReference type="Google" id="ProtNLM"/>
    </source>
</evidence>
<reference evidence="2 3" key="1">
    <citation type="submission" date="2021-02" db="EMBL/GenBank/DDBJ databases">
        <title>Genome assembly of Pseudopithomyces chartarum.</title>
        <authorList>
            <person name="Jauregui R."/>
            <person name="Singh J."/>
            <person name="Voisey C."/>
        </authorList>
    </citation>
    <scope>NUCLEOTIDE SEQUENCE [LARGE SCALE GENOMIC DNA]</scope>
    <source>
        <strain evidence="2 3">AGR01</strain>
    </source>
</reference>
<accession>A0AAN6LQQ5</accession>